<name>A0ABQ9FKU9_TEGGR</name>
<reference evidence="1 2" key="1">
    <citation type="submission" date="2022-12" db="EMBL/GenBank/DDBJ databases">
        <title>Chromosome-level genome of Tegillarca granosa.</title>
        <authorList>
            <person name="Kim J."/>
        </authorList>
    </citation>
    <scope>NUCLEOTIDE SEQUENCE [LARGE SCALE GENOMIC DNA]</scope>
    <source>
        <strain evidence="1">Teg-2019</strain>
        <tissue evidence="1">Adductor muscle</tissue>
    </source>
</reference>
<accession>A0ABQ9FKU9</accession>
<dbReference type="EMBL" id="JARBDR010000322">
    <property type="protein sequence ID" value="KAJ8316557.1"/>
    <property type="molecule type" value="Genomic_DNA"/>
</dbReference>
<organism evidence="1 2">
    <name type="scientific">Tegillarca granosa</name>
    <name type="common">Malaysian cockle</name>
    <name type="synonym">Anadara granosa</name>
    <dbReference type="NCBI Taxonomy" id="220873"/>
    <lineage>
        <taxon>Eukaryota</taxon>
        <taxon>Metazoa</taxon>
        <taxon>Spiralia</taxon>
        <taxon>Lophotrochozoa</taxon>
        <taxon>Mollusca</taxon>
        <taxon>Bivalvia</taxon>
        <taxon>Autobranchia</taxon>
        <taxon>Pteriomorphia</taxon>
        <taxon>Arcoida</taxon>
        <taxon>Arcoidea</taxon>
        <taxon>Arcidae</taxon>
        <taxon>Tegillarca</taxon>
    </lineage>
</organism>
<protein>
    <recommendedName>
        <fullName evidence="3">ZP domain-containing protein</fullName>
    </recommendedName>
</protein>
<evidence type="ECO:0000313" key="1">
    <source>
        <dbReference type="EMBL" id="KAJ8316557.1"/>
    </source>
</evidence>
<proteinExistence type="predicted"/>
<gene>
    <name evidence="1" type="ORF">KUTeg_005894</name>
</gene>
<evidence type="ECO:0000313" key="2">
    <source>
        <dbReference type="Proteomes" id="UP001217089"/>
    </source>
</evidence>
<dbReference type="Proteomes" id="UP001217089">
    <property type="component" value="Unassembled WGS sequence"/>
</dbReference>
<evidence type="ECO:0008006" key="3">
    <source>
        <dbReference type="Google" id="ProtNLM"/>
    </source>
</evidence>
<comment type="caution">
    <text evidence="1">The sequence shown here is derived from an EMBL/GenBank/DDBJ whole genome shotgun (WGS) entry which is preliminary data.</text>
</comment>
<keyword evidence="2" id="KW-1185">Reference proteome</keyword>
<sequence>MEREQQMITENRKTKTVCTGDKMAKITGLELCGEVQFPNASLKADAPYFHLLVQASHQTQTFTRLRVSVALCHTKEEASMRLGSNTPGSTVDRAFAADFILRKENKTLEMNMISPWKKQHSQVQYDRNVKHLSGKFDVDGKTLYLMKSEIKRSRKGPSYIFTPVVEIRVPKTKSSNSEDLLNINQENY</sequence>